<organism evidence="1 2">
    <name type="scientific">Rhizobium etli</name>
    <dbReference type="NCBI Taxonomy" id="29449"/>
    <lineage>
        <taxon>Bacteria</taxon>
        <taxon>Pseudomonadati</taxon>
        <taxon>Pseudomonadota</taxon>
        <taxon>Alphaproteobacteria</taxon>
        <taxon>Hyphomicrobiales</taxon>
        <taxon>Rhizobiaceae</taxon>
        <taxon>Rhizobium/Agrobacterium group</taxon>
        <taxon>Rhizobium</taxon>
    </lineage>
</organism>
<evidence type="ECO:0000313" key="1">
    <source>
        <dbReference type="EMBL" id="ARQ08598.1"/>
    </source>
</evidence>
<accession>A0AAN1BCC9</accession>
<dbReference type="Proteomes" id="UP000194159">
    <property type="component" value="Chromosome"/>
</dbReference>
<protein>
    <submittedName>
        <fullName evidence="1">Uncharacterized protein</fullName>
    </submittedName>
</protein>
<reference evidence="1 2" key="1">
    <citation type="submission" date="2017-04" db="EMBL/GenBank/DDBJ databases">
        <title>Complete genome sequences of Rhizobium genomic linages associated to common bean (phaseolus vulgaris).</title>
        <authorList>
            <person name="Santamaria R.I."/>
            <person name="Bustos P."/>
            <person name="Perez-Carrascal O."/>
            <person name="Martinez-Flores I."/>
            <person name="Juarez S."/>
            <person name="Lozano L."/>
            <person name="Miranda F."/>
            <person name="Vinuesa P."/>
            <person name="Martinez-Romero E."/>
            <person name="Cevallos M.A."/>
            <person name="Romero D."/>
            <person name="Davila G."/>
            <person name="Gonzalez V."/>
        </authorList>
    </citation>
    <scope>NUCLEOTIDE SEQUENCE [LARGE SCALE GENOMIC DNA]</scope>
    <source>
        <strain evidence="1 2">NXC12</strain>
    </source>
</reference>
<dbReference type="RefSeq" id="WP_157700383.1">
    <property type="nucleotide sequence ID" value="NZ_CP020906.1"/>
</dbReference>
<name>A0AAN1BCC9_RHIET</name>
<gene>
    <name evidence="1" type="ORF">NXC12_CH00507</name>
</gene>
<dbReference type="AlphaFoldDB" id="A0AAN1BCC9"/>
<evidence type="ECO:0000313" key="2">
    <source>
        <dbReference type="Proteomes" id="UP000194159"/>
    </source>
</evidence>
<dbReference type="EMBL" id="CP020906">
    <property type="protein sequence ID" value="ARQ08598.1"/>
    <property type="molecule type" value="Genomic_DNA"/>
</dbReference>
<sequence length="73" mass="8033">MKMENPAALVGSAYRVPNIKAVGAAFDVLNPTEIQSEVQSDLLAVRSVMRRFRVSYWHAKTICRLSGLGGQRA</sequence>
<proteinExistence type="predicted"/>